<evidence type="ECO:0000313" key="2">
    <source>
        <dbReference type="EMBL" id="EHQ35345.1"/>
    </source>
</evidence>
<protein>
    <submittedName>
        <fullName evidence="2">Uncharacterized protein</fullName>
    </submittedName>
</protein>
<organism evidence="2 3">
    <name type="scientific">Methanoplanus limicola DSM 2279</name>
    <dbReference type="NCBI Taxonomy" id="937775"/>
    <lineage>
        <taxon>Archaea</taxon>
        <taxon>Methanobacteriati</taxon>
        <taxon>Methanobacteriota</taxon>
        <taxon>Stenosarchaea group</taxon>
        <taxon>Methanomicrobia</taxon>
        <taxon>Methanomicrobiales</taxon>
        <taxon>Methanomicrobiaceae</taxon>
        <taxon>Methanoplanus</taxon>
    </lineage>
</organism>
<dbReference type="HOGENOM" id="CLU_2730413_0_0_2"/>
<reference evidence="2 3" key="1">
    <citation type="submission" date="2011-10" db="EMBL/GenBank/DDBJ databases">
        <title>The Improved High-Quality Draft genome of Methanoplanus limicola DSM 2279.</title>
        <authorList>
            <consortium name="US DOE Joint Genome Institute (JGI-PGF)"/>
            <person name="Lucas S."/>
            <person name="Copeland A."/>
            <person name="Lapidus A."/>
            <person name="Glavina del Rio T."/>
            <person name="Dalin E."/>
            <person name="Tice H."/>
            <person name="Bruce D."/>
            <person name="Goodwin L."/>
            <person name="Pitluck S."/>
            <person name="Peters L."/>
            <person name="Mikhailova N."/>
            <person name="Lu M."/>
            <person name="Kyrpides N."/>
            <person name="Mavromatis K."/>
            <person name="Ivanova N."/>
            <person name="Markowitz V."/>
            <person name="Cheng J.-F."/>
            <person name="Hugenholtz P."/>
            <person name="Woyke T."/>
            <person name="Wu D."/>
            <person name="Wirth R."/>
            <person name="Brambilla E.-M."/>
            <person name="Klenk H.-P."/>
            <person name="Eisen J.A."/>
        </authorList>
    </citation>
    <scope>NUCLEOTIDE SEQUENCE [LARGE SCALE GENOMIC DNA]</scope>
    <source>
        <strain evidence="2 3">DSM 2279</strain>
    </source>
</reference>
<dbReference type="EMBL" id="CM001436">
    <property type="protein sequence ID" value="EHQ35345.1"/>
    <property type="molecule type" value="Genomic_DNA"/>
</dbReference>
<keyword evidence="1" id="KW-1133">Transmembrane helix</keyword>
<dbReference type="Proteomes" id="UP000005741">
    <property type="component" value="Chromosome"/>
</dbReference>
<dbReference type="InParanoid" id="H1Z178"/>
<evidence type="ECO:0000256" key="1">
    <source>
        <dbReference type="SAM" id="Phobius"/>
    </source>
</evidence>
<accession>H1Z178</accession>
<proteinExistence type="predicted"/>
<name>H1Z178_9EURY</name>
<evidence type="ECO:0000313" key="3">
    <source>
        <dbReference type="Proteomes" id="UP000005741"/>
    </source>
</evidence>
<keyword evidence="1" id="KW-0472">Membrane</keyword>
<sequence length="71" mass="7796">MIILKAERKIPGRPNYLKSFILTITGILVTALGIGANSLAIAIFGTIVLVMGVTTETIYRTMEYYLCNTTQ</sequence>
<gene>
    <name evidence="2" type="ORF">Metlim_1235</name>
</gene>
<dbReference type="AlphaFoldDB" id="H1Z178"/>
<keyword evidence="1" id="KW-0812">Transmembrane</keyword>
<feature type="transmembrane region" description="Helical" evidence="1">
    <location>
        <begin position="20"/>
        <end position="53"/>
    </location>
</feature>
<keyword evidence="3" id="KW-1185">Reference proteome</keyword>